<keyword evidence="2" id="KW-1185">Reference proteome</keyword>
<reference evidence="1 2" key="1">
    <citation type="submission" date="2023-02" db="EMBL/GenBank/DDBJ databases">
        <title>Dictyobacter halimunensis sp. nov., a new member of the class Ktedonobacteria from forest soil in a geothermal area.</title>
        <authorList>
            <person name="Rachmania M.K."/>
            <person name="Ningsih F."/>
            <person name="Sakai Y."/>
            <person name="Yabe S."/>
            <person name="Yokota A."/>
            <person name="Sjamsuridzal W."/>
        </authorList>
    </citation>
    <scope>NUCLEOTIDE SEQUENCE [LARGE SCALE GENOMIC DNA]</scope>
    <source>
        <strain evidence="1 2">S3.2.2.5</strain>
    </source>
</reference>
<name>A0ABQ6FIT9_9CHLR</name>
<sequence>MKTVDVPFTGIKETLLLTLYTRAMDSRSRHPLLGDRKAEEIVQHLDYDFSRLRVPQKRKPGRSDQS</sequence>
<dbReference type="SUPFAM" id="SSF53335">
    <property type="entry name" value="S-adenosyl-L-methionine-dependent methyltransferases"/>
    <property type="match status" value="1"/>
</dbReference>
<proteinExistence type="predicted"/>
<gene>
    <name evidence="1" type="ORF">KDH_09350</name>
</gene>
<dbReference type="RefSeq" id="WP_338247798.1">
    <property type="nucleotide sequence ID" value="NZ_BSRI01000001.1"/>
</dbReference>
<accession>A0ABQ6FIT9</accession>
<dbReference type="Proteomes" id="UP001344906">
    <property type="component" value="Unassembled WGS sequence"/>
</dbReference>
<comment type="caution">
    <text evidence="1">The sequence shown here is derived from an EMBL/GenBank/DDBJ whole genome shotgun (WGS) entry which is preliminary data.</text>
</comment>
<dbReference type="Gene3D" id="3.40.50.150">
    <property type="entry name" value="Vaccinia Virus protein VP39"/>
    <property type="match status" value="1"/>
</dbReference>
<evidence type="ECO:0000313" key="2">
    <source>
        <dbReference type="Proteomes" id="UP001344906"/>
    </source>
</evidence>
<dbReference type="InterPro" id="IPR029063">
    <property type="entry name" value="SAM-dependent_MTases_sf"/>
</dbReference>
<evidence type="ECO:0008006" key="3">
    <source>
        <dbReference type="Google" id="ProtNLM"/>
    </source>
</evidence>
<dbReference type="EMBL" id="BSRI01000001">
    <property type="protein sequence ID" value="GLV54086.1"/>
    <property type="molecule type" value="Genomic_DNA"/>
</dbReference>
<organism evidence="1 2">
    <name type="scientific">Dictyobacter halimunensis</name>
    <dbReference type="NCBI Taxonomy" id="3026934"/>
    <lineage>
        <taxon>Bacteria</taxon>
        <taxon>Bacillati</taxon>
        <taxon>Chloroflexota</taxon>
        <taxon>Ktedonobacteria</taxon>
        <taxon>Ktedonobacterales</taxon>
        <taxon>Dictyobacteraceae</taxon>
        <taxon>Dictyobacter</taxon>
    </lineage>
</organism>
<evidence type="ECO:0000313" key="1">
    <source>
        <dbReference type="EMBL" id="GLV54086.1"/>
    </source>
</evidence>
<protein>
    <recommendedName>
        <fullName evidence="3">Integrase</fullName>
    </recommendedName>
</protein>